<dbReference type="EnsemblMetazoa" id="GPPI035302-RA">
    <property type="protein sequence ID" value="GPPI035302-PA"/>
    <property type="gene ID" value="GPPI035302"/>
</dbReference>
<name>A0A1B0BN56_9MUSC</name>
<protein>
    <submittedName>
        <fullName evidence="1">Uncharacterized protein</fullName>
    </submittedName>
</protein>
<dbReference type="EMBL" id="JXJN01017178">
    <property type="status" value="NOT_ANNOTATED_CDS"/>
    <property type="molecule type" value="Genomic_DNA"/>
</dbReference>
<evidence type="ECO:0000313" key="2">
    <source>
        <dbReference type="Proteomes" id="UP000092460"/>
    </source>
</evidence>
<evidence type="ECO:0000313" key="1">
    <source>
        <dbReference type="EnsemblMetazoa" id="GPPI035302-PA"/>
    </source>
</evidence>
<sequence>MLPMVIMPLKHTHLIKSYCPGTTHTNIREINRCKENSFHLNIAFISISKEFPQNKFKNVHQ</sequence>
<dbReference type="VEuPathDB" id="VectorBase:GPPI035302"/>
<dbReference type="AlphaFoldDB" id="A0A1B0BN56"/>
<proteinExistence type="predicted"/>
<reference evidence="1" key="2">
    <citation type="submission" date="2020-05" db="UniProtKB">
        <authorList>
            <consortium name="EnsemblMetazoa"/>
        </authorList>
    </citation>
    <scope>IDENTIFICATION</scope>
    <source>
        <strain evidence="1">IAEA</strain>
    </source>
</reference>
<organism evidence="1 2">
    <name type="scientific">Glossina palpalis gambiensis</name>
    <dbReference type="NCBI Taxonomy" id="67801"/>
    <lineage>
        <taxon>Eukaryota</taxon>
        <taxon>Metazoa</taxon>
        <taxon>Ecdysozoa</taxon>
        <taxon>Arthropoda</taxon>
        <taxon>Hexapoda</taxon>
        <taxon>Insecta</taxon>
        <taxon>Pterygota</taxon>
        <taxon>Neoptera</taxon>
        <taxon>Endopterygota</taxon>
        <taxon>Diptera</taxon>
        <taxon>Brachycera</taxon>
        <taxon>Muscomorpha</taxon>
        <taxon>Hippoboscoidea</taxon>
        <taxon>Glossinidae</taxon>
        <taxon>Glossina</taxon>
    </lineage>
</organism>
<dbReference type="Proteomes" id="UP000092460">
    <property type="component" value="Unassembled WGS sequence"/>
</dbReference>
<reference evidence="2" key="1">
    <citation type="submission" date="2015-01" db="EMBL/GenBank/DDBJ databases">
        <authorList>
            <person name="Aksoy S."/>
            <person name="Warren W."/>
            <person name="Wilson R.K."/>
        </authorList>
    </citation>
    <scope>NUCLEOTIDE SEQUENCE [LARGE SCALE GENOMIC DNA]</scope>
    <source>
        <strain evidence="2">IAEA</strain>
    </source>
</reference>
<keyword evidence="2" id="KW-1185">Reference proteome</keyword>
<dbReference type="EMBL" id="JXJN01017179">
    <property type="status" value="NOT_ANNOTATED_CDS"/>
    <property type="molecule type" value="Genomic_DNA"/>
</dbReference>
<accession>A0A1B0BN56</accession>